<proteinExistence type="predicted"/>
<evidence type="ECO:0000313" key="1">
    <source>
        <dbReference type="EMBL" id="RHZ84162.1"/>
    </source>
</evidence>
<protein>
    <submittedName>
        <fullName evidence="1">Uncharacterized protein</fullName>
    </submittedName>
</protein>
<gene>
    <name evidence="1" type="ORF">Glove_85g11</name>
</gene>
<dbReference type="EMBL" id="PQFF01000081">
    <property type="protein sequence ID" value="RHZ84162.1"/>
    <property type="molecule type" value="Genomic_DNA"/>
</dbReference>
<dbReference type="Proteomes" id="UP000266861">
    <property type="component" value="Unassembled WGS sequence"/>
</dbReference>
<sequence length="55" mass="6335">MSERIDIHVLSDLYDNYNVSTFDGVGNLKFETFEMRGITFNGDIIGAEIRLELQH</sequence>
<evidence type="ECO:0000313" key="2">
    <source>
        <dbReference type="Proteomes" id="UP000266861"/>
    </source>
</evidence>
<keyword evidence="2" id="KW-1185">Reference proteome</keyword>
<accession>A0A397JAQ9</accession>
<comment type="caution">
    <text evidence="1">The sequence shown here is derived from an EMBL/GenBank/DDBJ whole genome shotgun (WGS) entry which is preliminary data.</text>
</comment>
<dbReference type="AlphaFoldDB" id="A0A397JAQ9"/>
<reference evidence="1 2" key="1">
    <citation type="submission" date="2018-08" db="EMBL/GenBank/DDBJ databases">
        <title>Genome and evolution of the arbuscular mycorrhizal fungus Diversispora epigaea (formerly Glomus versiforme) and its bacterial endosymbionts.</title>
        <authorList>
            <person name="Sun X."/>
            <person name="Fei Z."/>
            <person name="Harrison M."/>
        </authorList>
    </citation>
    <scope>NUCLEOTIDE SEQUENCE [LARGE SCALE GENOMIC DNA]</scope>
    <source>
        <strain evidence="1 2">IT104</strain>
    </source>
</reference>
<name>A0A397JAQ9_9GLOM</name>
<organism evidence="1 2">
    <name type="scientific">Diversispora epigaea</name>
    <dbReference type="NCBI Taxonomy" id="1348612"/>
    <lineage>
        <taxon>Eukaryota</taxon>
        <taxon>Fungi</taxon>
        <taxon>Fungi incertae sedis</taxon>
        <taxon>Mucoromycota</taxon>
        <taxon>Glomeromycotina</taxon>
        <taxon>Glomeromycetes</taxon>
        <taxon>Diversisporales</taxon>
        <taxon>Diversisporaceae</taxon>
        <taxon>Diversispora</taxon>
    </lineage>
</organism>